<organism evidence="1 2">
    <name type="scientific">Lutibacter flavus</name>
    <dbReference type="NCBI Taxonomy" id="691689"/>
    <lineage>
        <taxon>Bacteria</taxon>
        <taxon>Pseudomonadati</taxon>
        <taxon>Bacteroidota</taxon>
        <taxon>Flavobacteriia</taxon>
        <taxon>Flavobacteriales</taxon>
        <taxon>Flavobacteriaceae</taxon>
        <taxon>Lutibacter</taxon>
    </lineage>
</organism>
<proteinExistence type="predicted"/>
<dbReference type="EMBL" id="FZNX01000003">
    <property type="protein sequence ID" value="SNR63809.1"/>
    <property type="molecule type" value="Genomic_DNA"/>
</dbReference>
<name>A0A238Y0I3_9FLAO</name>
<evidence type="ECO:0000313" key="1">
    <source>
        <dbReference type="EMBL" id="SNR63809.1"/>
    </source>
</evidence>
<accession>A0A238Y0I3</accession>
<gene>
    <name evidence="1" type="ORF">SAMN04488111_2209</name>
</gene>
<reference evidence="2" key="1">
    <citation type="submission" date="2017-06" db="EMBL/GenBank/DDBJ databases">
        <authorList>
            <person name="Varghese N."/>
            <person name="Submissions S."/>
        </authorList>
    </citation>
    <scope>NUCLEOTIDE SEQUENCE [LARGE SCALE GENOMIC DNA]</scope>
    <source>
        <strain evidence="2">DSM 27993</strain>
    </source>
</reference>
<dbReference type="Proteomes" id="UP000198412">
    <property type="component" value="Unassembled WGS sequence"/>
</dbReference>
<sequence>MQKQKNPHSFHIPVMGLAFTLDSPIKIAKYGISSVISIVDDVIVEKMNEYYSNKFEIPFKAISTKVEDYRAKRITSYLNTVDSIVNNTFENLKKSFEEKSSEFDKYIEMLPDFSEIKQSFVNTIQHNSLKEDVSNWIENHLKPGSIDVNIMTKLDKANFKGKEKLPTEFNDAHAALRGFANSNLESSIVLSAGMNPRLYAYFESFNDFFPDEQGNIKKKIILKVSDYRSALIQGKFLAKKGLWVSEYRIESGLNCGGHAFASDGYLLGPILEEFKGNKNALIDDVHSILINALETKGKAIPASKLDLNITVQGGVGNSKEQEFLLDNYNIDSVGWGTPFLLVPEATTVDSETIETLKKATEKDLFLSNVSPLGVPFNSLKNSTNEIIKNNRIENNKAGSSCPKKFLALSLDSKGRPICTASKKYQTQQLEELSLENLEQTIFEAKSKQITDKTCLCEGLANAAVINYNMPHKGEDQGVAICPGPNMAYFSKELSLKEMVSHIYGKSNVVSTTSRPHMFIKELSMYVDYFSNKVEEFKDTFSKKQEKYLNTFKNNLNDGIEYYQILFSNTLNNFEVSNDQLLLELVHLKNELFEIKIPILEKV</sequence>
<keyword evidence="2" id="KW-1185">Reference proteome</keyword>
<dbReference type="RefSeq" id="WP_245856919.1">
    <property type="nucleotide sequence ID" value="NZ_FZNX01000003.1"/>
</dbReference>
<protein>
    <submittedName>
        <fullName evidence="1">Uncharacterized protein</fullName>
    </submittedName>
</protein>
<dbReference type="AlphaFoldDB" id="A0A238Y0I3"/>
<evidence type="ECO:0000313" key="2">
    <source>
        <dbReference type="Proteomes" id="UP000198412"/>
    </source>
</evidence>